<dbReference type="SUPFAM" id="SSF46785">
    <property type="entry name" value="Winged helix' DNA-binding domain"/>
    <property type="match status" value="1"/>
</dbReference>
<comment type="caution">
    <text evidence="2">The sequence shown here is derived from an EMBL/GenBank/DDBJ whole genome shotgun (WGS) entry which is preliminary data.</text>
</comment>
<evidence type="ECO:0000313" key="2">
    <source>
        <dbReference type="EMBL" id="MBJ8340612.1"/>
    </source>
</evidence>
<evidence type="ECO:0000259" key="1">
    <source>
        <dbReference type="PROSITE" id="PS50995"/>
    </source>
</evidence>
<dbReference type="Pfam" id="PF01047">
    <property type="entry name" value="MarR"/>
    <property type="match status" value="1"/>
</dbReference>
<accession>A0A934NSV6</accession>
<dbReference type="GO" id="GO:0006950">
    <property type="term" value="P:response to stress"/>
    <property type="evidence" value="ECO:0007669"/>
    <property type="project" value="TreeGrafter"/>
</dbReference>
<dbReference type="InterPro" id="IPR036390">
    <property type="entry name" value="WH_DNA-bd_sf"/>
</dbReference>
<sequence length="148" mass="16490">MVADRPDLAAMLAPLVRALIAIEQPILDTNDLTMWGYTVLLRLDDSPTRTQAALAQSIGADKTRIIRVLDDLTERGYILRKPDPSDRRAHLISLTPAGREVRDRAQVEIQRREEVVLAALPAGERRSFLRALQQLSRSVEADGPSGRE</sequence>
<dbReference type="Gene3D" id="1.10.10.10">
    <property type="entry name" value="Winged helix-like DNA-binding domain superfamily/Winged helix DNA-binding domain"/>
    <property type="match status" value="1"/>
</dbReference>
<dbReference type="SMART" id="SM00347">
    <property type="entry name" value="HTH_MARR"/>
    <property type="match status" value="1"/>
</dbReference>
<organism evidence="2 3">
    <name type="scientific">Antrihabitans stalagmiti</name>
    <dbReference type="NCBI Taxonomy" id="2799499"/>
    <lineage>
        <taxon>Bacteria</taxon>
        <taxon>Bacillati</taxon>
        <taxon>Actinomycetota</taxon>
        <taxon>Actinomycetes</taxon>
        <taxon>Mycobacteriales</taxon>
        <taxon>Nocardiaceae</taxon>
        <taxon>Antrihabitans</taxon>
    </lineage>
</organism>
<protein>
    <submittedName>
        <fullName evidence="2">MarR family transcriptional regulator</fullName>
    </submittedName>
</protein>
<gene>
    <name evidence="2" type="ORF">JGU71_17110</name>
</gene>
<dbReference type="Proteomes" id="UP000655868">
    <property type="component" value="Unassembled WGS sequence"/>
</dbReference>
<reference evidence="2" key="1">
    <citation type="submission" date="2020-12" db="EMBL/GenBank/DDBJ databases">
        <title>Antrihabitans popcorni sp. nov. and Antrihabitans auranticaus sp. nov., isolated from a larva cave.</title>
        <authorList>
            <person name="Lee S.D."/>
            <person name="Kim I.S."/>
        </authorList>
    </citation>
    <scope>NUCLEOTIDE SEQUENCE</scope>
    <source>
        <strain evidence="2">YC3-6</strain>
    </source>
</reference>
<dbReference type="AlphaFoldDB" id="A0A934NSV6"/>
<keyword evidence="3" id="KW-1185">Reference proteome</keyword>
<evidence type="ECO:0000313" key="3">
    <source>
        <dbReference type="Proteomes" id="UP000655868"/>
    </source>
</evidence>
<dbReference type="EMBL" id="JAEMNV010000005">
    <property type="protein sequence ID" value="MBJ8340612.1"/>
    <property type="molecule type" value="Genomic_DNA"/>
</dbReference>
<dbReference type="RefSeq" id="WP_199705490.1">
    <property type="nucleotide sequence ID" value="NZ_JAEMNV010000005.1"/>
</dbReference>
<name>A0A934NSV6_9NOCA</name>
<dbReference type="InterPro" id="IPR036388">
    <property type="entry name" value="WH-like_DNA-bd_sf"/>
</dbReference>
<dbReference type="GO" id="GO:0003700">
    <property type="term" value="F:DNA-binding transcription factor activity"/>
    <property type="evidence" value="ECO:0007669"/>
    <property type="project" value="InterPro"/>
</dbReference>
<proteinExistence type="predicted"/>
<dbReference type="PANTHER" id="PTHR33164:SF57">
    <property type="entry name" value="MARR-FAMILY TRANSCRIPTIONAL REGULATOR"/>
    <property type="match status" value="1"/>
</dbReference>
<dbReference type="PANTHER" id="PTHR33164">
    <property type="entry name" value="TRANSCRIPTIONAL REGULATOR, MARR FAMILY"/>
    <property type="match status" value="1"/>
</dbReference>
<dbReference type="PRINTS" id="PR00598">
    <property type="entry name" value="HTHMARR"/>
</dbReference>
<dbReference type="InterPro" id="IPR000835">
    <property type="entry name" value="HTH_MarR-typ"/>
</dbReference>
<feature type="domain" description="HTH marR-type" evidence="1">
    <location>
        <begin position="5"/>
        <end position="137"/>
    </location>
</feature>
<dbReference type="InterPro" id="IPR039422">
    <property type="entry name" value="MarR/SlyA-like"/>
</dbReference>
<dbReference type="PROSITE" id="PS50995">
    <property type="entry name" value="HTH_MARR_2"/>
    <property type="match status" value="1"/>
</dbReference>